<dbReference type="Proteomes" id="UP000199126">
    <property type="component" value="Unassembled WGS sequence"/>
</dbReference>
<evidence type="ECO:0000313" key="2">
    <source>
        <dbReference type="Proteomes" id="UP000199126"/>
    </source>
</evidence>
<dbReference type="EMBL" id="FODV01000005">
    <property type="protein sequence ID" value="SEO81988.1"/>
    <property type="molecule type" value="Genomic_DNA"/>
</dbReference>
<proteinExistence type="predicted"/>
<keyword evidence="2" id="KW-1185">Reference proteome</keyword>
<dbReference type="AlphaFoldDB" id="A0A1H8SUE5"/>
<evidence type="ECO:0000313" key="1">
    <source>
        <dbReference type="EMBL" id="SEO81988.1"/>
    </source>
</evidence>
<accession>A0A1H8SUE5</accession>
<reference evidence="2" key="1">
    <citation type="submission" date="2016-10" db="EMBL/GenBank/DDBJ databases">
        <authorList>
            <person name="Varghese N."/>
            <person name="Submissions S."/>
        </authorList>
    </citation>
    <scope>NUCLEOTIDE SEQUENCE [LARGE SCALE GENOMIC DNA]</scope>
    <source>
        <strain evidence="2">CGMCC 1.10121</strain>
    </source>
</reference>
<name>A0A1H8SUE5_9EURY</name>
<dbReference type="Pfam" id="PF19102">
    <property type="entry name" value="DUF5789"/>
    <property type="match status" value="1"/>
</dbReference>
<organism evidence="1 2">
    <name type="scientific">Halogranum amylolyticum</name>
    <dbReference type="NCBI Taxonomy" id="660520"/>
    <lineage>
        <taxon>Archaea</taxon>
        <taxon>Methanobacteriati</taxon>
        <taxon>Methanobacteriota</taxon>
        <taxon>Stenosarchaea group</taxon>
        <taxon>Halobacteria</taxon>
        <taxon>Halobacteriales</taxon>
        <taxon>Haloferacaceae</taxon>
    </lineage>
</organism>
<protein>
    <submittedName>
        <fullName evidence="1">Uncharacterized protein</fullName>
    </submittedName>
</protein>
<sequence length="109" mass="11866">MGVRPPQGGDDSAPDTIEFGIAAVNARLDETQLTFPATREEIVRAVDDTAVPCDASGNTLDLAKALDELPNDRFDTETELLNQLHPVFEEHRTTTSTSVVGRLRGMLPF</sequence>
<gene>
    <name evidence="1" type="ORF">SAMN04487948_105320</name>
</gene>
<dbReference type="OrthoDB" id="317711at2157"/>
<dbReference type="RefSeq" id="WP_089824525.1">
    <property type="nucleotide sequence ID" value="NZ_FODV01000005.1"/>
</dbReference>
<dbReference type="InterPro" id="IPR043899">
    <property type="entry name" value="DUF5789"/>
</dbReference>